<dbReference type="EMBL" id="CP080647">
    <property type="protein sequence ID" value="QYX82002.1"/>
    <property type="molecule type" value="Genomic_DNA"/>
</dbReference>
<dbReference type="InterPro" id="IPR017871">
    <property type="entry name" value="ABC_transporter-like_CS"/>
</dbReference>
<evidence type="ECO:0000256" key="2">
    <source>
        <dbReference type="ARBA" id="ARBA00022448"/>
    </source>
</evidence>
<dbReference type="Proteomes" id="UP000827138">
    <property type="component" value="Chromosome"/>
</dbReference>
<dbReference type="InterPro" id="IPR003439">
    <property type="entry name" value="ABC_transporter-like_ATP-bd"/>
</dbReference>
<keyword evidence="8" id="KW-1185">Reference proteome</keyword>
<organism evidence="7 8">
    <name type="scientific">Streptomyces akebiae</name>
    <dbReference type="NCBI Taxonomy" id="2865673"/>
    <lineage>
        <taxon>Bacteria</taxon>
        <taxon>Bacillati</taxon>
        <taxon>Actinomycetota</taxon>
        <taxon>Actinomycetes</taxon>
        <taxon>Kitasatosporales</taxon>
        <taxon>Streptomycetaceae</taxon>
        <taxon>Streptomyces</taxon>
    </lineage>
</organism>
<evidence type="ECO:0000259" key="6">
    <source>
        <dbReference type="PROSITE" id="PS50893"/>
    </source>
</evidence>
<evidence type="ECO:0000313" key="8">
    <source>
        <dbReference type="Proteomes" id="UP000827138"/>
    </source>
</evidence>
<keyword evidence="3" id="KW-0547">Nucleotide-binding</keyword>
<feature type="domain" description="ABC transporter" evidence="6">
    <location>
        <begin position="17"/>
        <end position="257"/>
    </location>
</feature>
<dbReference type="InterPro" id="IPR050319">
    <property type="entry name" value="ABC_transp_ATP-bind"/>
</dbReference>
<keyword evidence="4 7" id="KW-0067">ATP-binding</keyword>
<feature type="compositionally biased region" description="Low complexity" evidence="5">
    <location>
        <begin position="285"/>
        <end position="305"/>
    </location>
</feature>
<dbReference type="SUPFAM" id="SSF52540">
    <property type="entry name" value="P-loop containing nucleoside triphosphate hydrolases"/>
    <property type="match status" value="2"/>
</dbReference>
<evidence type="ECO:0000256" key="5">
    <source>
        <dbReference type="SAM" id="MobiDB-lite"/>
    </source>
</evidence>
<dbReference type="InterPro" id="IPR027417">
    <property type="entry name" value="P-loop_NTPase"/>
</dbReference>
<dbReference type="Gene3D" id="3.40.50.300">
    <property type="entry name" value="P-loop containing nucleotide triphosphate hydrolases"/>
    <property type="match status" value="2"/>
</dbReference>
<dbReference type="RefSeq" id="WP_220650563.1">
    <property type="nucleotide sequence ID" value="NZ_CP080647.1"/>
</dbReference>
<evidence type="ECO:0000256" key="3">
    <source>
        <dbReference type="ARBA" id="ARBA00022741"/>
    </source>
</evidence>
<gene>
    <name evidence="7" type="ORF">K1J60_40505</name>
</gene>
<evidence type="ECO:0000256" key="1">
    <source>
        <dbReference type="ARBA" id="ARBA00005417"/>
    </source>
</evidence>
<dbReference type="PANTHER" id="PTHR43776">
    <property type="entry name" value="TRANSPORT ATP-BINDING PROTEIN"/>
    <property type="match status" value="1"/>
</dbReference>
<name>A0ABX8Y2E6_9ACTN</name>
<evidence type="ECO:0000313" key="7">
    <source>
        <dbReference type="EMBL" id="QYX82002.1"/>
    </source>
</evidence>
<dbReference type="PROSITE" id="PS00211">
    <property type="entry name" value="ABC_TRANSPORTER_1"/>
    <property type="match status" value="2"/>
</dbReference>
<feature type="compositionally biased region" description="Basic and acidic residues" evidence="5">
    <location>
        <begin position="306"/>
        <end position="317"/>
    </location>
</feature>
<comment type="similarity">
    <text evidence="1">Belongs to the ABC transporter superfamily.</text>
</comment>
<feature type="region of interest" description="Disordered" evidence="5">
    <location>
        <begin position="264"/>
        <end position="317"/>
    </location>
</feature>
<proteinExistence type="inferred from homology"/>
<reference evidence="7 8" key="1">
    <citation type="submission" date="2021-08" db="EMBL/GenBank/DDBJ databases">
        <authorList>
            <person name="Ping M."/>
        </authorList>
    </citation>
    <scope>NUCLEOTIDE SEQUENCE [LARGE SCALE GENOMIC DNA]</scope>
    <source>
        <strain evidence="7 8">MG28</strain>
    </source>
</reference>
<keyword evidence="2" id="KW-0813">Transport</keyword>
<dbReference type="Pfam" id="PF00005">
    <property type="entry name" value="ABC_tran"/>
    <property type="match status" value="2"/>
</dbReference>
<dbReference type="PANTHER" id="PTHR43776:SF7">
    <property type="entry name" value="D,D-DIPEPTIDE TRANSPORT ATP-BINDING PROTEIN DDPF-RELATED"/>
    <property type="match status" value="1"/>
</dbReference>
<evidence type="ECO:0000256" key="4">
    <source>
        <dbReference type="ARBA" id="ARBA00022840"/>
    </source>
</evidence>
<accession>A0ABX8Y2E6</accession>
<dbReference type="InterPro" id="IPR003593">
    <property type="entry name" value="AAA+_ATPase"/>
</dbReference>
<sequence length="584" mass="61600">MTRYDDESGTAAPEPLAELTDLRVEVGGRAIVDGVSLRVLPGRVTALVGASGSGKTTTGLALLGEFPVGARVTGEVRLAAEGLGGPAGLVGYVPQHPASVLNPARRIGALLTDIARPRVRHLPRGLRRAAARAQVLRALADARLPDAETLLRRHPHQLSGGQQQRVVLAQALLLGARVVVADEPTTGQDALTKSLVVAQLATIAARGIAIVLLSHDLDVVRSLADEVHVMRAGRVVESGPTQHVWSAPRHEWTRRLLAAQVSLTEHSLTDPGATDEGAGRERGTRTGARAASGTTTGSGERTATTRGERERTATTRRDRPVLRVRDLVARHRDGSRDATVTVRAHELDLSAGQLLAVVGRSGSGKTTLARCLAGLHRDHDGEVLLDGTPLPRSLRDRTRGELAAVQYVFQDARAAFDEHRPVLRQVARTAVRLRGVDAGTAETEALATLTRLGLLPELAHRLPAQLSGGELQRAALARALLAHPRVLICDEITSGLDTVSRRGILDVLTGLLGAGEDAGTAPAAPALVLITHDLETASVAHRIAVMDAGEIVEQGPARRLLTAPRHAFTASLLATVARPPVPQG</sequence>
<dbReference type="GO" id="GO:0005524">
    <property type="term" value="F:ATP binding"/>
    <property type="evidence" value="ECO:0007669"/>
    <property type="project" value="UniProtKB-KW"/>
</dbReference>
<dbReference type="PROSITE" id="PS50893">
    <property type="entry name" value="ABC_TRANSPORTER_2"/>
    <property type="match status" value="2"/>
</dbReference>
<protein>
    <submittedName>
        <fullName evidence="7">ATP-binding cassette domain-containing protein</fullName>
    </submittedName>
</protein>
<feature type="domain" description="ABC transporter" evidence="6">
    <location>
        <begin position="322"/>
        <end position="573"/>
    </location>
</feature>
<dbReference type="SMART" id="SM00382">
    <property type="entry name" value="AAA"/>
    <property type="match status" value="2"/>
</dbReference>